<organism evidence="1 2">
    <name type="scientific">Escherichia phage PMBT57</name>
    <dbReference type="NCBI Taxonomy" id="2079259"/>
    <lineage>
        <taxon>Viruses</taxon>
        <taxon>Duplodnaviria</taxon>
        <taxon>Heunggongvirae</taxon>
        <taxon>Uroviricota</taxon>
        <taxon>Caudoviricetes</taxon>
        <taxon>Schitoviridae</taxon>
        <taxon>Enquatrovirinae</taxon>
        <taxon>Enquatrovirus</taxon>
        <taxon>Enquatrovirus N4</taxon>
    </lineage>
</organism>
<name>A0A2K9VA50_9CAUD</name>
<sequence>MSYEIVKHWTSKAGLKAWVLLVNGGSHHCGYVEIPEALLDKNFYDYICDDEETLHIAVHGGVTYQGVPQWADGIKVIGYDCAHAGDKLKCPKQFIGSLRERLYEDSYGVWRDEEYCINECESMADQLINLIPKLGFNDEIQNSNG</sequence>
<dbReference type="Proteomes" id="UP000241665">
    <property type="component" value="Segment"/>
</dbReference>
<reference evidence="1 2" key="1">
    <citation type="submission" date="2018-01" db="EMBL/GenBank/DDBJ databases">
        <title>Characterization of the virulent Escherichia coli phage PMBT57 of the N4-like group with a broad host range.</title>
        <authorList>
            <person name="Koberg S."/>
            <person name="Brinks E."/>
        </authorList>
    </citation>
    <scope>NUCLEOTIDE SEQUENCE [LARGE SCALE GENOMIC DNA]</scope>
</reference>
<proteinExistence type="predicted"/>
<evidence type="ECO:0000313" key="1">
    <source>
        <dbReference type="EMBL" id="AUV59080.1"/>
    </source>
</evidence>
<dbReference type="EMBL" id="MG770228">
    <property type="protein sequence ID" value="AUV59080.1"/>
    <property type="molecule type" value="Genomic_DNA"/>
</dbReference>
<evidence type="ECO:0000313" key="2">
    <source>
        <dbReference type="Proteomes" id="UP000241665"/>
    </source>
</evidence>
<accession>A0A2K9VA50</accession>
<protein>
    <submittedName>
        <fullName evidence="1">Uncharacterized protein</fullName>
    </submittedName>
</protein>